<protein>
    <recommendedName>
        <fullName evidence="5">DUF4408 domain-containing protein</fullName>
    </recommendedName>
</protein>
<evidence type="ECO:0008006" key="5">
    <source>
        <dbReference type="Google" id="ProtNLM"/>
    </source>
</evidence>
<dbReference type="EMBL" id="KQ991027">
    <property type="protein sequence ID" value="KZV52630.1"/>
    <property type="molecule type" value="Genomic_DNA"/>
</dbReference>
<keyword evidence="2" id="KW-0812">Transmembrane</keyword>
<name>A0A2Z7D0P3_9LAMI</name>
<proteinExistence type="predicted"/>
<reference evidence="3 4" key="1">
    <citation type="journal article" date="2015" name="Proc. Natl. Acad. Sci. U.S.A.">
        <title>The resurrection genome of Boea hygrometrica: A blueprint for survival of dehydration.</title>
        <authorList>
            <person name="Xiao L."/>
            <person name="Yang G."/>
            <person name="Zhang L."/>
            <person name="Yang X."/>
            <person name="Zhao S."/>
            <person name="Ji Z."/>
            <person name="Zhou Q."/>
            <person name="Hu M."/>
            <person name="Wang Y."/>
            <person name="Chen M."/>
            <person name="Xu Y."/>
            <person name="Jin H."/>
            <person name="Xiao X."/>
            <person name="Hu G."/>
            <person name="Bao F."/>
            <person name="Hu Y."/>
            <person name="Wan P."/>
            <person name="Li L."/>
            <person name="Deng X."/>
            <person name="Kuang T."/>
            <person name="Xiang C."/>
            <person name="Zhu J.K."/>
            <person name="Oliver M.J."/>
            <person name="He Y."/>
        </authorList>
    </citation>
    <scope>NUCLEOTIDE SEQUENCE [LARGE SCALE GENOMIC DNA]</scope>
    <source>
        <strain evidence="4">cv. XS01</strain>
    </source>
</reference>
<accession>A0A2Z7D0P3</accession>
<feature type="transmembrane region" description="Helical" evidence="2">
    <location>
        <begin position="65"/>
        <end position="86"/>
    </location>
</feature>
<dbReference type="PANTHER" id="PTHR33640">
    <property type="entry name" value="TRANSMEMBRANE PROTEIN"/>
    <property type="match status" value="1"/>
</dbReference>
<dbReference type="AlphaFoldDB" id="A0A2Z7D0P3"/>
<dbReference type="PANTHER" id="PTHR33640:SF8">
    <property type="entry name" value="TRANSMEMBRANE PROTEIN"/>
    <property type="match status" value="1"/>
</dbReference>
<organism evidence="3 4">
    <name type="scientific">Dorcoceras hygrometricum</name>
    <dbReference type="NCBI Taxonomy" id="472368"/>
    <lineage>
        <taxon>Eukaryota</taxon>
        <taxon>Viridiplantae</taxon>
        <taxon>Streptophyta</taxon>
        <taxon>Embryophyta</taxon>
        <taxon>Tracheophyta</taxon>
        <taxon>Spermatophyta</taxon>
        <taxon>Magnoliopsida</taxon>
        <taxon>eudicotyledons</taxon>
        <taxon>Gunneridae</taxon>
        <taxon>Pentapetalae</taxon>
        <taxon>asterids</taxon>
        <taxon>lamiids</taxon>
        <taxon>Lamiales</taxon>
        <taxon>Gesneriaceae</taxon>
        <taxon>Didymocarpoideae</taxon>
        <taxon>Trichosporeae</taxon>
        <taxon>Loxocarpinae</taxon>
        <taxon>Dorcoceras</taxon>
    </lineage>
</organism>
<evidence type="ECO:0000256" key="1">
    <source>
        <dbReference type="SAM" id="MobiDB-lite"/>
    </source>
</evidence>
<feature type="compositionally biased region" description="Basic and acidic residues" evidence="1">
    <location>
        <begin position="158"/>
        <end position="168"/>
    </location>
</feature>
<evidence type="ECO:0000313" key="4">
    <source>
        <dbReference type="Proteomes" id="UP000250235"/>
    </source>
</evidence>
<keyword evidence="2" id="KW-0472">Membrane</keyword>
<sequence length="210" mass="24474">MDMLKFHNVRIEKANVILRYRSFERITTLFRFVELCFILTIVSKFSNQFQFTLKSSGEYFRSISVILISPRFVFVVGNVIMLMLFLRSGEFSSKKGEKPADLYEEYVEKCRRNQETFVAQVKTAASDHGHKYGVCSDGRKMYRSCSVQNLVKGAAHGDHLRRSMTEKSRSHRQKCGGSSKAEDDMSCEEFRQTVEAFIARQQRFLREEEE</sequence>
<feature type="transmembrane region" description="Helical" evidence="2">
    <location>
        <begin position="28"/>
        <end position="45"/>
    </location>
</feature>
<feature type="region of interest" description="Disordered" evidence="1">
    <location>
        <begin position="158"/>
        <end position="186"/>
    </location>
</feature>
<gene>
    <name evidence="3" type="ORF">F511_07023</name>
</gene>
<dbReference type="OrthoDB" id="1095087at2759"/>
<evidence type="ECO:0000256" key="2">
    <source>
        <dbReference type="SAM" id="Phobius"/>
    </source>
</evidence>
<evidence type="ECO:0000313" key="3">
    <source>
        <dbReference type="EMBL" id="KZV52630.1"/>
    </source>
</evidence>
<keyword evidence="4" id="KW-1185">Reference proteome</keyword>
<keyword evidence="2" id="KW-1133">Transmembrane helix</keyword>
<dbReference type="Proteomes" id="UP000250235">
    <property type="component" value="Unassembled WGS sequence"/>
</dbReference>